<dbReference type="CDD" id="cd06223">
    <property type="entry name" value="PRTases_typeI"/>
    <property type="match status" value="1"/>
</dbReference>
<dbReference type="Pfam" id="PF00156">
    <property type="entry name" value="Pribosyltran"/>
    <property type="match status" value="1"/>
</dbReference>
<dbReference type="Proteomes" id="UP000176814">
    <property type="component" value="Unassembled WGS sequence"/>
</dbReference>
<evidence type="ECO:0000259" key="1">
    <source>
        <dbReference type="Pfam" id="PF00156"/>
    </source>
</evidence>
<evidence type="ECO:0000313" key="3">
    <source>
        <dbReference type="Proteomes" id="UP000176814"/>
    </source>
</evidence>
<dbReference type="AlphaFoldDB" id="A0A1F6X5F1"/>
<comment type="caution">
    <text evidence="2">The sequence shown here is derived from an EMBL/GenBank/DDBJ whole genome shotgun (WGS) entry which is preliminary data.</text>
</comment>
<name>A0A1F6X5F1_9BACT</name>
<reference evidence="2 3" key="1">
    <citation type="journal article" date="2016" name="Nat. Commun.">
        <title>Thousands of microbial genomes shed light on interconnected biogeochemical processes in an aquifer system.</title>
        <authorList>
            <person name="Anantharaman K."/>
            <person name="Brown C.T."/>
            <person name="Hug L.A."/>
            <person name="Sharon I."/>
            <person name="Castelle C.J."/>
            <person name="Probst A.J."/>
            <person name="Thomas B.C."/>
            <person name="Singh A."/>
            <person name="Wilkins M.J."/>
            <person name="Karaoz U."/>
            <person name="Brodie E.L."/>
            <person name="Williams K.H."/>
            <person name="Hubbard S.S."/>
            <person name="Banfield J.F."/>
        </authorList>
    </citation>
    <scope>NUCLEOTIDE SEQUENCE [LARGE SCALE GENOMIC DNA]</scope>
</reference>
<organism evidence="2 3">
    <name type="scientific">Candidatus Nomurabacteria bacterium RIFCSPLOWO2_01_FULL_40_15</name>
    <dbReference type="NCBI Taxonomy" id="1801772"/>
    <lineage>
        <taxon>Bacteria</taxon>
        <taxon>Candidatus Nomuraibacteriota</taxon>
    </lineage>
</organism>
<dbReference type="InterPro" id="IPR029057">
    <property type="entry name" value="PRTase-like"/>
</dbReference>
<dbReference type="SUPFAM" id="SSF53271">
    <property type="entry name" value="PRTase-like"/>
    <property type="match status" value="1"/>
</dbReference>
<dbReference type="InterPro" id="IPR000836">
    <property type="entry name" value="PRTase_dom"/>
</dbReference>
<proteinExistence type="predicted"/>
<gene>
    <name evidence="2" type="ORF">A2911_02535</name>
</gene>
<dbReference type="EMBL" id="MFUW01000031">
    <property type="protein sequence ID" value="OGI89420.1"/>
    <property type="molecule type" value="Genomic_DNA"/>
</dbReference>
<evidence type="ECO:0000313" key="2">
    <source>
        <dbReference type="EMBL" id="OGI89420.1"/>
    </source>
</evidence>
<dbReference type="Gene3D" id="3.30.1310.20">
    <property type="entry name" value="PRTase-like"/>
    <property type="match status" value="1"/>
</dbReference>
<dbReference type="Gene3D" id="3.40.50.2020">
    <property type="match status" value="1"/>
</dbReference>
<feature type="domain" description="Phosphoribosyltransferase" evidence="1">
    <location>
        <begin position="8"/>
        <end position="181"/>
    </location>
</feature>
<accession>A0A1F6X5F1</accession>
<sequence>MFKDRTEAGRLLAKILAKYKNEEVVVFALPRGGVVVGHEVAKSLKSPLEIIVTRKIGHPGNPEYAICVVDEKGLLLCNEKEAGSVNQGWLQEEILRERKEAGRRIALYRGKRKPEKIEDKIAIIVDDGIATGFTMRLAVRSIKIQNPKKIIVAVPVAPLDSKRSIYNEGADEVIVLEPPEDFKGAVGAHYMQFKQVDDDEVISLLRENN</sequence>
<protein>
    <recommendedName>
        <fullName evidence="1">Phosphoribosyltransferase domain-containing protein</fullName>
    </recommendedName>
</protein>